<dbReference type="Gene3D" id="3.40.109.10">
    <property type="entry name" value="NADH Oxidase"/>
    <property type="match status" value="1"/>
</dbReference>
<dbReference type="InterPro" id="IPR000415">
    <property type="entry name" value="Nitroreductase-like"/>
</dbReference>
<dbReference type="EMBL" id="LT607733">
    <property type="protein sequence ID" value="SCG18558.1"/>
    <property type="molecule type" value="Genomic_DNA"/>
</dbReference>
<gene>
    <name evidence="3" type="ORF">GA0070610_4904</name>
</gene>
<dbReference type="CDD" id="cd02142">
    <property type="entry name" value="McbC_SagB-like_oxidoreductase"/>
    <property type="match status" value="1"/>
</dbReference>
<name>A0A1C5GFK8_MICEH</name>
<keyword evidence="4" id="KW-1185">Reference proteome</keyword>
<dbReference type="InterPro" id="IPR052544">
    <property type="entry name" value="Bacteriocin_Proc_Enz"/>
</dbReference>
<dbReference type="AlphaFoldDB" id="A0A1C5GFK8"/>
<protein>
    <submittedName>
        <fullName evidence="3">SagB-type dehydrogenase domain-containing protein</fullName>
    </submittedName>
</protein>
<feature type="region of interest" description="Disordered" evidence="1">
    <location>
        <begin position="113"/>
        <end position="137"/>
    </location>
</feature>
<dbReference type="SUPFAM" id="SSF55469">
    <property type="entry name" value="FMN-dependent nitroreductase-like"/>
    <property type="match status" value="1"/>
</dbReference>
<sequence length="364" mass="39724">MRVRVSRLVVFLWRDGQLVCDDPLRHRQFALTVEAERLLRGYADWAELDGRLAQQLLDAHVLVAEGSPEHDREERLGAWRDLGPAATYYHLASRTLGSDVFRSAAQDAAVLRAKSGQPAPVKEHDGPRIALPPTDPPPVDFTTVLAARRSTRWFDPDDPVPLPAFAALLRWTAGVRREVDVSGVGTALLKTAPSGGARHPVEVYPVVRDVEGLEPGIYHYAVRRHELVRLAPAPGGDRLREWCGGQPHAAQAGFLLMYAAVLDRTVWKYPAARAYRALLLDVGHLSQTVYLTATALGLGTFFTAATRDAPVEDALGLSWPDEVFLGVSGVGVPHPAERDRQAAMLAGGDAAFSFPPDAWHGRGE</sequence>
<dbReference type="PANTHER" id="PTHR43745">
    <property type="entry name" value="NITROREDUCTASE MJ1384-RELATED"/>
    <property type="match status" value="1"/>
</dbReference>
<evidence type="ECO:0000313" key="4">
    <source>
        <dbReference type="Proteomes" id="UP000198251"/>
    </source>
</evidence>
<dbReference type="Proteomes" id="UP000198251">
    <property type="component" value="Chromosome I"/>
</dbReference>
<evidence type="ECO:0000256" key="1">
    <source>
        <dbReference type="SAM" id="MobiDB-lite"/>
    </source>
</evidence>
<dbReference type="GeneID" id="95804590"/>
<reference evidence="3 4" key="1">
    <citation type="submission" date="2016-06" db="EMBL/GenBank/DDBJ databases">
        <authorList>
            <person name="Kjaerup R.B."/>
            <person name="Dalgaard T.S."/>
            <person name="Juul-Madsen H.R."/>
        </authorList>
    </citation>
    <scope>NUCLEOTIDE SEQUENCE [LARGE SCALE GENOMIC DNA]</scope>
    <source>
        <strain evidence="3 4">DSM 43913</strain>
    </source>
</reference>
<organism evidence="3 4">
    <name type="scientific">Micromonospora echinofusca</name>
    <dbReference type="NCBI Taxonomy" id="47858"/>
    <lineage>
        <taxon>Bacteria</taxon>
        <taxon>Bacillati</taxon>
        <taxon>Actinomycetota</taxon>
        <taxon>Actinomycetes</taxon>
        <taxon>Micromonosporales</taxon>
        <taxon>Micromonosporaceae</taxon>
        <taxon>Micromonospora</taxon>
    </lineage>
</organism>
<evidence type="ECO:0000313" key="3">
    <source>
        <dbReference type="EMBL" id="SCG18558.1"/>
    </source>
</evidence>
<proteinExistence type="predicted"/>
<evidence type="ECO:0000259" key="2">
    <source>
        <dbReference type="Pfam" id="PF00881"/>
    </source>
</evidence>
<accession>A0A1C5GFK8</accession>
<dbReference type="RefSeq" id="WP_089002154.1">
    <property type="nucleotide sequence ID" value="NZ_JBFAAC010000003.1"/>
</dbReference>
<dbReference type="InterPro" id="IPR020051">
    <property type="entry name" value="SagB-type_dehydrogenase"/>
</dbReference>
<dbReference type="PANTHER" id="PTHR43745:SF2">
    <property type="entry name" value="NITROREDUCTASE MJ1384-RELATED"/>
    <property type="match status" value="1"/>
</dbReference>
<dbReference type="NCBIfam" id="TIGR03605">
    <property type="entry name" value="antibiot_sagB"/>
    <property type="match status" value="1"/>
</dbReference>
<feature type="domain" description="Nitroreductase" evidence="2">
    <location>
        <begin position="146"/>
        <end position="331"/>
    </location>
</feature>
<dbReference type="Pfam" id="PF00881">
    <property type="entry name" value="Nitroreductase"/>
    <property type="match status" value="1"/>
</dbReference>
<dbReference type="GO" id="GO:0016491">
    <property type="term" value="F:oxidoreductase activity"/>
    <property type="evidence" value="ECO:0007669"/>
    <property type="project" value="InterPro"/>
</dbReference>
<dbReference type="InterPro" id="IPR029479">
    <property type="entry name" value="Nitroreductase"/>
</dbReference>